<evidence type="ECO:0000313" key="1">
    <source>
        <dbReference type="EMBL" id="KKK66936.1"/>
    </source>
</evidence>
<dbReference type="AlphaFoldDB" id="A0A0F9A443"/>
<proteinExistence type="predicted"/>
<reference evidence="1" key="1">
    <citation type="journal article" date="2015" name="Nature">
        <title>Complex archaea that bridge the gap between prokaryotes and eukaryotes.</title>
        <authorList>
            <person name="Spang A."/>
            <person name="Saw J.H."/>
            <person name="Jorgensen S.L."/>
            <person name="Zaremba-Niedzwiedzka K."/>
            <person name="Martijn J."/>
            <person name="Lind A.E."/>
            <person name="van Eijk R."/>
            <person name="Schleper C."/>
            <person name="Guy L."/>
            <person name="Ettema T.J."/>
        </authorList>
    </citation>
    <scope>NUCLEOTIDE SEQUENCE</scope>
</reference>
<gene>
    <name evidence="1" type="ORF">LCGC14_2959110</name>
</gene>
<organism evidence="1">
    <name type="scientific">marine sediment metagenome</name>
    <dbReference type="NCBI Taxonomy" id="412755"/>
    <lineage>
        <taxon>unclassified sequences</taxon>
        <taxon>metagenomes</taxon>
        <taxon>ecological metagenomes</taxon>
    </lineage>
</organism>
<protein>
    <submittedName>
        <fullName evidence="1">Uncharacterized protein</fullName>
    </submittedName>
</protein>
<sequence>MGKVEQIYATVRLSAGKLQLATTTAVQVDGVLYPAEGHRIGVVLVGSKKHLGVEEQAVPILKKLFDDAGCDGGGFGDIDWSEKGDRGCVFGWLGPNKVRWNPKTFNQASRSKDACFRDGEYQVLNKAELKVIDARPKVRKKRIPLSKLTEMISWRGGSVEFVIRSALDGERATQPPWYVVEVSGGVWGDHKWYSWVDYRGPPKVFLTRHMANQHAKDMREQYKCRARVVPVGPTHKG</sequence>
<dbReference type="EMBL" id="LAZR01059843">
    <property type="protein sequence ID" value="KKK66936.1"/>
    <property type="molecule type" value="Genomic_DNA"/>
</dbReference>
<name>A0A0F9A443_9ZZZZ</name>
<accession>A0A0F9A443</accession>
<comment type="caution">
    <text evidence="1">The sequence shown here is derived from an EMBL/GenBank/DDBJ whole genome shotgun (WGS) entry which is preliminary data.</text>
</comment>